<sequence length="68" mass="7482">MAALDIHDSNPLEISGVCHELKVLLVQDLCSCARYVPSKQESAPQTGHDVMENFGLDFLDEYVGVEGF</sequence>
<evidence type="ECO:0000313" key="2">
    <source>
        <dbReference type="Proteomes" id="UP001208570"/>
    </source>
</evidence>
<reference evidence="1" key="1">
    <citation type="journal article" date="2023" name="Mol. Biol. Evol.">
        <title>Third-Generation Sequencing Reveals the Adaptive Role of the Epigenome in Three Deep-Sea Polychaetes.</title>
        <authorList>
            <person name="Perez M."/>
            <person name="Aroh O."/>
            <person name="Sun Y."/>
            <person name="Lan Y."/>
            <person name="Juniper S.K."/>
            <person name="Young C.R."/>
            <person name="Angers B."/>
            <person name="Qian P.Y."/>
        </authorList>
    </citation>
    <scope>NUCLEOTIDE SEQUENCE</scope>
    <source>
        <strain evidence="1">P08H-3</strain>
    </source>
</reference>
<dbReference type="AlphaFoldDB" id="A0AAD9NB45"/>
<dbReference type="EMBL" id="JAODUP010000127">
    <property type="protein sequence ID" value="KAK2160719.1"/>
    <property type="molecule type" value="Genomic_DNA"/>
</dbReference>
<comment type="caution">
    <text evidence="1">The sequence shown here is derived from an EMBL/GenBank/DDBJ whole genome shotgun (WGS) entry which is preliminary data.</text>
</comment>
<protein>
    <submittedName>
        <fullName evidence="1">Uncharacterized protein</fullName>
    </submittedName>
</protein>
<evidence type="ECO:0000313" key="1">
    <source>
        <dbReference type="EMBL" id="KAK2160719.1"/>
    </source>
</evidence>
<accession>A0AAD9NB45</accession>
<dbReference type="Proteomes" id="UP001208570">
    <property type="component" value="Unassembled WGS sequence"/>
</dbReference>
<gene>
    <name evidence="1" type="ORF">LSH36_127g01018</name>
</gene>
<keyword evidence="2" id="KW-1185">Reference proteome</keyword>
<name>A0AAD9NB45_9ANNE</name>
<organism evidence="1 2">
    <name type="scientific">Paralvinella palmiformis</name>
    <dbReference type="NCBI Taxonomy" id="53620"/>
    <lineage>
        <taxon>Eukaryota</taxon>
        <taxon>Metazoa</taxon>
        <taxon>Spiralia</taxon>
        <taxon>Lophotrochozoa</taxon>
        <taxon>Annelida</taxon>
        <taxon>Polychaeta</taxon>
        <taxon>Sedentaria</taxon>
        <taxon>Canalipalpata</taxon>
        <taxon>Terebellida</taxon>
        <taxon>Terebelliformia</taxon>
        <taxon>Alvinellidae</taxon>
        <taxon>Paralvinella</taxon>
    </lineage>
</organism>
<proteinExistence type="predicted"/>